<reference evidence="2 3" key="1">
    <citation type="submission" date="2018-03" db="EMBL/GenBank/DDBJ databases">
        <title>Genomic Encyclopedia of Archaeal and Bacterial Type Strains, Phase II (KMG-II): from individual species to whole genera.</title>
        <authorList>
            <person name="Goeker M."/>
        </authorList>
    </citation>
    <scope>NUCLEOTIDE SEQUENCE [LARGE SCALE GENOMIC DNA]</scope>
    <source>
        <strain evidence="2 3">DSM 44720</strain>
    </source>
</reference>
<feature type="region of interest" description="Disordered" evidence="1">
    <location>
        <begin position="352"/>
        <end position="373"/>
    </location>
</feature>
<dbReference type="RefSeq" id="WP_106188575.1">
    <property type="nucleotide sequence ID" value="NZ_PVTF01000005.1"/>
</dbReference>
<dbReference type="InterPro" id="IPR017853">
    <property type="entry name" value="GH"/>
</dbReference>
<dbReference type="SUPFAM" id="SSF51445">
    <property type="entry name" value="(Trans)glycosidases"/>
    <property type="match status" value="1"/>
</dbReference>
<dbReference type="Proteomes" id="UP000239494">
    <property type="component" value="Unassembled WGS sequence"/>
</dbReference>
<dbReference type="AlphaFoldDB" id="A0A2T0T7A4"/>
<dbReference type="OrthoDB" id="9800974at2"/>
<gene>
    <name evidence="2" type="ORF">CLV43_105324</name>
</gene>
<dbReference type="EMBL" id="PVTF01000005">
    <property type="protein sequence ID" value="PRY41566.1"/>
    <property type="molecule type" value="Genomic_DNA"/>
</dbReference>
<accession>A0A2T0T7A4</accession>
<organism evidence="2 3">
    <name type="scientific">Umezawaea tangerina</name>
    <dbReference type="NCBI Taxonomy" id="84725"/>
    <lineage>
        <taxon>Bacteria</taxon>
        <taxon>Bacillati</taxon>
        <taxon>Actinomycetota</taxon>
        <taxon>Actinomycetes</taxon>
        <taxon>Pseudonocardiales</taxon>
        <taxon>Pseudonocardiaceae</taxon>
        <taxon>Umezawaea</taxon>
    </lineage>
</organism>
<dbReference type="Gene3D" id="3.20.20.80">
    <property type="entry name" value="Glycosidases"/>
    <property type="match status" value="2"/>
</dbReference>
<evidence type="ECO:0000313" key="2">
    <source>
        <dbReference type="EMBL" id="PRY41566.1"/>
    </source>
</evidence>
<proteinExistence type="predicted"/>
<evidence type="ECO:0008006" key="4">
    <source>
        <dbReference type="Google" id="ProtNLM"/>
    </source>
</evidence>
<keyword evidence="3" id="KW-1185">Reference proteome</keyword>
<comment type="caution">
    <text evidence="2">The sequence shown here is derived from an EMBL/GenBank/DDBJ whole genome shotgun (WGS) entry which is preliminary data.</text>
</comment>
<evidence type="ECO:0000256" key="1">
    <source>
        <dbReference type="SAM" id="MobiDB-lite"/>
    </source>
</evidence>
<name>A0A2T0T7A4_9PSEU</name>
<evidence type="ECO:0000313" key="3">
    <source>
        <dbReference type="Proteomes" id="UP000239494"/>
    </source>
</evidence>
<protein>
    <recommendedName>
        <fullName evidence="4">Agarase</fullName>
    </recommendedName>
</protein>
<sequence>MIPQAFRVVKESDRWSLVDPEGARFISVGVTHADETNLMYPHNLDIWRRRYGGKQAWLRDGLEADLRAWGFTTIGATEEVVTGRELAVGGGLVDIAHTTGWAPGDYLLADLPYFVPLRPLEIESWNAFPAYRDPRGPDFAEYCDYLARKHVLPHVGSKGLVGYLFTDAPRWTGHPAGAGFDTSDGLYEVAEAYYRTLSEAIRRHDPDHLVFGDRYGMVAGMPEPVIAAASPHVDAWAVQVFTGAGADRLAAAVDVLDQLHDTTGKPILIADTGNWCATPTSPHRASDIPDQRTRAKHYIETIGRYAEHPWLLGWHWCGYLENPSRGVGMKDPYDEPYRDFVEPVAEFNHDLTRRLGHGAPSPVLSPRPGRSGW</sequence>